<keyword evidence="2" id="KW-0479">Metal-binding</keyword>
<evidence type="ECO:0000259" key="4">
    <source>
        <dbReference type="Pfam" id="PF13359"/>
    </source>
</evidence>
<name>A0ABT9QPL4_9ACTN</name>
<dbReference type="Pfam" id="PF13359">
    <property type="entry name" value="DDE_Tnp_4"/>
    <property type="match status" value="1"/>
</dbReference>
<comment type="cofactor">
    <cofactor evidence="1">
        <name>a divalent metal cation</name>
        <dbReference type="ChEBI" id="CHEBI:60240"/>
    </cofactor>
</comment>
<dbReference type="Proteomes" id="UP001225356">
    <property type="component" value="Unassembled WGS sequence"/>
</dbReference>
<organism evidence="5 6">
    <name type="scientific">Streptosporangium lutulentum</name>
    <dbReference type="NCBI Taxonomy" id="1461250"/>
    <lineage>
        <taxon>Bacteria</taxon>
        <taxon>Bacillati</taxon>
        <taxon>Actinomycetota</taxon>
        <taxon>Actinomycetes</taxon>
        <taxon>Streptosporangiales</taxon>
        <taxon>Streptosporangiaceae</taxon>
        <taxon>Streptosporangium</taxon>
    </lineage>
</organism>
<protein>
    <recommendedName>
        <fullName evidence="4">DDE Tnp4 domain-containing protein</fullName>
    </recommendedName>
</protein>
<sequence>MPITATTAPKSASTRRSDNPADNQMLSPGNRTYNRLPRALRCLGERGFALLKSRWRTLQHITISPRKISDLARAALVLTHFEHNHLPGIH</sequence>
<feature type="region of interest" description="Disordered" evidence="3">
    <location>
        <begin position="1"/>
        <end position="32"/>
    </location>
</feature>
<comment type="caution">
    <text evidence="5">The sequence shown here is derived from an EMBL/GenBank/DDBJ whole genome shotgun (WGS) entry which is preliminary data.</text>
</comment>
<evidence type="ECO:0000256" key="3">
    <source>
        <dbReference type="SAM" id="MobiDB-lite"/>
    </source>
</evidence>
<reference evidence="5 6" key="1">
    <citation type="submission" date="2023-07" db="EMBL/GenBank/DDBJ databases">
        <title>Sequencing the genomes of 1000 actinobacteria strains.</title>
        <authorList>
            <person name="Klenk H.-P."/>
        </authorList>
    </citation>
    <scope>NUCLEOTIDE SEQUENCE [LARGE SCALE GENOMIC DNA]</scope>
    <source>
        <strain evidence="5 6">DSM 46740</strain>
    </source>
</reference>
<accession>A0ABT9QPL4</accession>
<dbReference type="EMBL" id="JAUSQU010000001">
    <property type="protein sequence ID" value="MDP9848686.1"/>
    <property type="molecule type" value="Genomic_DNA"/>
</dbReference>
<proteinExistence type="predicted"/>
<evidence type="ECO:0000313" key="6">
    <source>
        <dbReference type="Proteomes" id="UP001225356"/>
    </source>
</evidence>
<evidence type="ECO:0000313" key="5">
    <source>
        <dbReference type="EMBL" id="MDP9848686.1"/>
    </source>
</evidence>
<evidence type="ECO:0000256" key="1">
    <source>
        <dbReference type="ARBA" id="ARBA00001968"/>
    </source>
</evidence>
<gene>
    <name evidence="5" type="ORF">J2853_007897</name>
</gene>
<feature type="domain" description="DDE Tnp4" evidence="4">
    <location>
        <begin position="21"/>
        <end position="79"/>
    </location>
</feature>
<evidence type="ECO:0000256" key="2">
    <source>
        <dbReference type="ARBA" id="ARBA00022723"/>
    </source>
</evidence>
<keyword evidence="6" id="KW-1185">Reference proteome</keyword>
<dbReference type="InterPro" id="IPR027806">
    <property type="entry name" value="HARBI1_dom"/>
</dbReference>